<protein>
    <submittedName>
        <fullName evidence="5">Ribosomal-protein-alanine N-acetyltransferase</fullName>
    </submittedName>
</protein>
<accession>A0A1H2VQM1</accession>
<dbReference type="InterPro" id="IPR050680">
    <property type="entry name" value="YpeA/RimI_acetyltransf"/>
</dbReference>
<keyword evidence="1 5" id="KW-0808">Transferase</keyword>
<sequence length="158" mass="17982">MADIDFYRLDASWQAALLDADRRTSDSPWSIGQWAAVMADPQTVIWGAADDQGNSLVAFAVLARLPFEAELQRIGVIPQCRRQGIAYRLLDVLMREAKGWQSERVLLEVRAGNRPARRLYQQFGFVEEGCRPGYYPPERRETGGRGQREDAILMSRRP</sequence>
<dbReference type="SUPFAM" id="SSF55729">
    <property type="entry name" value="Acyl-CoA N-acyltransferases (Nat)"/>
    <property type="match status" value="1"/>
</dbReference>
<dbReference type="OrthoDB" id="9796919at2"/>
<keyword evidence="6" id="KW-1185">Reference proteome</keyword>
<dbReference type="PROSITE" id="PS51186">
    <property type="entry name" value="GNAT"/>
    <property type="match status" value="1"/>
</dbReference>
<dbReference type="RefSeq" id="WP_092568519.1">
    <property type="nucleotide sequence ID" value="NZ_BMXH01000002.1"/>
</dbReference>
<evidence type="ECO:0000259" key="4">
    <source>
        <dbReference type="PROSITE" id="PS51186"/>
    </source>
</evidence>
<keyword evidence="2" id="KW-0012">Acyltransferase</keyword>
<dbReference type="EMBL" id="FNNI01000002">
    <property type="protein sequence ID" value="SDW70580.1"/>
    <property type="molecule type" value="Genomic_DNA"/>
</dbReference>
<dbReference type="Pfam" id="PF00583">
    <property type="entry name" value="Acetyltransf_1"/>
    <property type="match status" value="1"/>
</dbReference>
<dbReference type="STRING" id="574349.SAMN05443545_102472"/>
<dbReference type="PANTHER" id="PTHR43420:SF44">
    <property type="entry name" value="ACETYLTRANSFERASE YPEA"/>
    <property type="match status" value="1"/>
</dbReference>
<evidence type="ECO:0000256" key="2">
    <source>
        <dbReference type="ARBA" id="ARBA00023315"/>
    </source>
</evidence>
<organism evidence="5 6">
    <name type="scientific">Aidingimonas halophila</name>
    <dbReference type="NCBI Taxonomy" id="574349"/>
    <lineage>
        <taxon>Bacteria</taxon>
        <taxon>Pseudomonadati</taxon>
        <taxon>Pseudomonadota</taxon>
        <taxon>Gammaproteobacteria</taxon>
        <taxon>Oceanospirillales</taxon>
        <taxon>Halomonadaceae</taxon>
        <taxon>Aidingimonas</taxon>
    </lineage>
</organism>
<dbReference type="InterPro" id="IPR000182">
    <property type="entry name" value="GNAT_dom"/>
</dbReference>
<feature type="region of interest" description="Disordered" evidence="3">
    <location>
        <begin position="134"/>
        <end position="158"/>
    </location>
</feature>
<gene>
    <name evidence="5" type="ORF">SAMN05443545_102472</name>
</gene>
<evidence type="ECO:0000313" key="5">
    <source>
        <dbReference type="EMBL" id="SDW70580.1"/>
    </source>
</evidence>
<dbReference type="CDD" id="cd04301">
    <property type="entry name" value="NAT_SF"/>
    <property type="match status" value="1"/>
</dbReference>
<dbReference type="Proteomes" id="UP000198500">
    <property type="component" value="Unassembled WGS sequence"/>
</dbReference>
<evidence type="ECO:0000313" key="6">
    <source>
        <dbReference type="Proteomes" id="UP000198500"/>
    </source>
</evidence>
<evidence type="ECO:0000256" key="3">
    <source>
        <dbReference type="SAM" id="MobiDB-lite"/>
    </source>
</evidence>
<proteinExistence type="predicted"/>
<dbReference type="GO" id="GO:0016747">
    <property type="term" value="F:acyltransferase activity, transferring groups other than amino-acyl groups"/>
    <property type="evidence" value="ECO:0007669"/>
    <property type="project" value="InterPro"/>
</dbReference>
<dbReference type="InterPro" id="IPR016181">
    <property type="entry name" value="Acyl_CoA_acyltransferase"/>
</dbReference>
<evidence type="ECO:0000256" key="1">
    <source>
        <dbReference type="ARBA" id="ARBA00022679"/>
    </source>
</evidence>
<feature type="domain" description="N-acetyltransferase" evidence="4">
    <location>
        <begin position="4"/>
        <end position="158"/>
    </location>
</feature>
<dbReference type="PANTHER" id="PTHR43420">
    <property type="entry name" value="ACETYLTRANSFERASE"/>
    <property type="match status" value="1"/>
</dbReference>
<feature type="compositionally biased region" description="Basic and acidic residues" evidence="3">
    <location>
        <begin position="137"/>
        <end position="151"/>
    </location>
</feature>
<reference evidence="5 6" key="1">
    <citation type="submission" date="2016-10" db="EMBL/GenBank/DDBJ databases">
        <authorList>
            <person name="de Groot N.N."/>
        </authorList>
    </citation>
    <scope>NUCLEOTIDE SEQUENCE [LARGE SCALE GENOMIC DNA]</scope>
    <source>
        <strain evidence="5 6">DSM 19219</strain>
    </source>
</reference>
<dbReference type="Gene3D" id="3.40.630.30">
    <property type="match status" value="1"/>
</dbReference>
<dbReference type="AlphaFoldDB" id="A0A1H2VQM1"/>
<name>A0A1H2VQM1_9GAMM</name>